<keyword evidence="5" id="KW-0165">Cleavage on pair of basic residues</keyword>
<dbReference type="GO" id="GO:0005576">
    <property type="term" value="C:extracellular region"/>
    <property type="evidence" value="ECO:0007669"/>
    <property type="project" value="UniProtKB-SubCell"/>
</dbReference>
<reference evidence="12" key="1">
    <citation type="journal article" date="2016" name="Insect Biochem. Mol. Biol.">
        <title>Multifaceted biological insights from a draft genome sequence of the tobacco hornworm moth, Manduca sexta.</title>
        <authorList>
            <person name="Kanost M.R."/>
            <person name="Arrese E.L."/>
            <person name="Cao X."/>
            <person name="Chen Y.R."/>
            <person name="Chellapilla S."/>
            <person name="Goldsmith M.R."/>
            <person name="Grosse-Wilde E."/>
            <person name="Heckel D.G."/>
            <person name="Herndon N."/>
            <person name="Jiang H."/>
            <person name="Papanicolaou A."/>
            <person name="Qu J."/>
            <person name="Soulages J.L."/>
            <person name="Vogel H."/>
            <person name="Walters J."/>
            <person name="Waterhouse R.M."/>
            <person name="Ahn S.J."/>
            <person name="Almeida F.C."/>
            <person name="An C."/>
            <person name="Aqrawi P."/>
            <person name="Bretschneider A."/>
            <person name="Bryant W.B."/>
            <person name="Bucks S."/>
            <person name="Chao H."/>
            <person name="Chevignon G."/>
            <person name="Christen J.M."/>
            <person name="Clarke D.F."/>
            <person name="Dittmer N.T."/>
            <person name="Ferguson L.C.F."/>
            <person name="Garavelou S."/>
            <person name="Gordon K.H.J."/>
            <person name="Gunaratna R.T."/>
            <person name="Han Y."/>
            <person name="Hauser F."/>
            <person name="He Y."/>
            <person name="Heidel-Fischer H."/>
            <person name="Hirsh A."/>
            <person name="Hu Y."/>
            <person name="Jiang H."/>
            <person name="Kalra D."/>
            <person name="Klinner C."/>
            <person name="Konig C."/>
            <person name="Kovar C."/>
            <person name="Kroll A.R."/>
            <person name="Kuwar S.S."/>
            <person name="Lee S.L."/>
            <person name="Lehman R."/>
            <person name="Li K."/>
            <person name="Li Z."/>
            <person name="Liang H."/>
            <person name="Lovelace S."/>
            <person name="Lu Z."/>
            <person name="Mansfield J.H."/>
            <person name="McCulloch K.J."/>
            <person name="Mathew T."/>
            <person name="Morton B."/>
            <person name="Muzny D.M."/>
            <person name="Neunemann D."/>
            <person name="Ongeri F."/>
            <person name="Pauchet Y."/>
            <person name="Pu L.L."/>
            <person name="Pyrousis I."/>
            <person name="Rao X.J."/>
            <person name="Redding A."/>
            <person name="Roesel C."/>
            <person name="Sanchez-Gracia A."/>
            <person name="Schaack S."/>
            <person name="Shukla A."/>
            <person name="Tetreau G."/>
            <person name="Wang Y."/>
            <person name="Xiong G.H."/>
            <person name="Traut W."/>
            <person name="Walsh T.K."/>
            <person name="Worley K.C."/>
            <person name="Wu D."/>
            <person name="Wu W."/>
            <person name="Wu Y.Q."/>
            <person name="Zhang X."/>
            <person name="Zou Z."/>
            <person name="Zucker H."/>
            <person name="Briscoe A.D."/>
            <person name="Burmester T."/>
            <person name="Clem R.J."/>
            <person name="Feyereisen R."/>
            <person name="Grimmelikhuijzen C.J.P."/>
            <person name="Hamodrakas S.J."/>
            <person name="Hansson B.S."/>
            <person name="Huguet E."/>
            <person name="Jermiin L.S."/>
            <person name="Lan Q."/>
            <person name="Lehman H.K."/>
            <person name="Lorenzen M."/>
            <person name="Merzendorfer H."/>
            <person name="Michalopoulos I."/>
            <person name="Morton D.B."/>
            <person name="Muthukrishnan S."/>
            <person name="Oakeshott J.G."/>
            <person name="Palmer W."/>
            <person name="Park Y."/>
            <person name="Passarelli A.L."/>
            <person name="Rozas J."/>
            <person name="Schwartz L.M."/>
            <person name="Smith W."/>
            <person name="Southgate A."/>
            <person name="Vilcinskas A."/>
            <person name="Vogt R."/>
            <person name="Wang P."/>
            <person name="Werren J."/>
            <person name="Yu X.Q."/>
            <person name="Zhou J.J."/>
            <person name="Brown S.J."/>
            <person name="Scherer S.E."/>
            <person name="Richards S."/>
            <person name="Blissard G.W."/>
        </authorList>
    </citation>
    <scope>NUCLEOTIDE SEQUENCE</scope>
</reference>
<evidence type="ECO:0000256" key="3">
    <source>
        <dbReference type="ARBA" id="ARBA00011207"/>
    </source>
</evidence>
<keyword evidence="13" id="KW-1185">Reference proteome</keyword>
<evidence type="ECO:0000256" key="9">
    <source>
        <dbReference type="PIRNR" id="PIRNR037038"/>
    </source>
</evidence>
<protein>
    <recommendedName>
        <fullName evidence="11">Insulin-like domain-containing protein</fullName>
    </recommendedName>
</protein>
<reference evidence="12" key="2">
    <citation type="submission" date="2020-12" db="EMBL/GenBank/DDBJ databases">
        <authorList>
            <person name="Kanost M."/>
        </authorList>
    </citation>
    <scope>NUCLEOTIDE SEQUENCE</scope>
</reference>
<dbReference type="EMBL" id="JH668526">
    <property type="protein sequence ID" value="KAG6456855.1"/>
    <property type="molecule type" value="Genomic_DNA"/>
</dbReference>
<dbReference type="InterPro" id="IPR022353">
    <property type="entry name" value="Insulin_CS"/>
</dbReference>
<gene>
    <name evidence="12" type="ORF">O3G_MSEX009967</name>
</gene>
<evidence type="ECO:0000256" key="5">
    <source>
        <dbReference type="ARBA" id="ARBA00022685"/>
    </source>
</evidence>
<comment type="similarity">
    <text evidence="2 9 10">Belongs to the insulin family.</text>
</comment>
<evidence type="ECO:0000256" key="2">
    <source>
        <dbReference type="ARBA" id="ARBA00009034"/>
    </source>
</evidence>
<keyword evidence="4 9" id="KW-0964">Secreted</keyword>
<keyword evidence="8" id="KW-1015">Disulfide bond</keyword>
<name>A0A921ZFT6_MANSE</name>
<dbReference type="PROSITE" id="PS00262">
    <property type="entry name" value="INSULIN"/>
    <property type="match status" value="1"/>
</dbReference>
<dbReference type="CDD" id="cd04366">
    <property type="entry name" value="IlGF_insulin_bombyxin_like"/>
    <property type="match status" value="1"/>
</dbReference>
<feature type="signal peptide" evidence="9">
    <location>
        <begin position="1"/>
        <end position="19"/>
    </location>
</feature>
<evidence type="ECO:0000256" key="7">
    <source>
        <dbReference type="ARBA" id="ARBA00022729"/>
    </source>
</evidence>
<feature type="domain" description="Insulin-like" evidence="11">
    <location>
        <begin position="23"/>
        <end position="93"/>
    </location>
</feature>
<dbReference type="PANTHER" id="PTHR13647:SF4">
    <property type="entry name" value="INSULIN-LIKE PEPTIDE 1-RELATED"/>
    <property type="match status" value="1"/>
</dbReference>
<evidence type="ECO:0000259" key="11">
    <source>
        <dbReference type="SMART" id="SM00078"/>
    </source>
</evidence>
<evidence type="ECO:0000256" key="6">
    <source>
        <dbReference type="ARBA" id="ARBA00022702"/>
    </source>
</evidence>
<comment type="caution">
    <text evidence="12">The sequence shown here is derived from an EMBL/GenBank/DDBJ whole genome shotgun (WGS) entry which is preliminary data.</text>
</comment>
<dbReference type="AlphaFoldDB" id="A0A921ZFT6"/>
<dbReference type="PANTHER" id="PTHR13647">
    <property type="entry name" value="INSULIN-LIKE PEPTIDE 2-RELATED"/>
    <property type="match status" value="1"/>
</dbReference>
<dbReference type="SMART" id="SM00078">
    <property type="entry name" value="IlGF"/>
    <property type="match status" value="1"/>
</dbReference>
<dbReference type="Pfam" id="PF00049">
    <property type="entry name" value="Insulin"/>
    <property type="match status" value="1"/>
</dbReference>
<dbReference type="PIRSF" id="PIRSF037038">
    <property type="entry name" value="Bombyxin"/>
    <property type="match status" value="1"/>
</dbReference>
<evidence type="ECO:0000313" key="13">
    <source>
        <dbReference type="Proteomes" id="UP000791440"/>
    </source>
</evidence>
<dbReference type="GO" id="GO:0005179">
    <property type="term" value="F:hormone activity"/>
    <property type="evidence" value="ECO:0007669"/>
    <property type="project" value="InterPro"/>
</dbReference>
<sequence length="93" mass="10345">MKFGLILVCLVALWNMAVGQMARVYCGRRLARTLATLCPELEEEGVKKRAGDDAGPYGAHRWRWALRGARGKRGVADECCEKPCTLDVLLSYC</sequence>
<feature type="chain" id="PRO_5045017147" description="Insulin-like domain-containing protein" evidence="9">
    <location>
        <begin position="20"/>
        <end position="93"/>
    </location>
</feature>
<comment type="subunit">
    <text evidence="3 9">Heterodimer of a B chain and an A chain linked by two disulfide bonds.</text>
</comment>
<evidence type="ECO:0000256" key="10">
    <source>
        <dbReference type="RuleBase" id="RU000406"/>
    </source>
</evidence>
<dbReference type="InterPro" id="IPR017097">
    <property type="entry name" value="Bombyxin"/>
</dbReference>
<evidence type="ECO:0000256" key="8">
    <source>
        <dbReference type="ARBA" id="ARBA00023157"/>
    </source>
</evidence>
<dbReference type="Proteomes" id="UP000791440">
    <property type="component" value="Unassembled WGS sequence"/>
</dbReference>
<evidence type="ECO:0000313" key="12">
    <source>
        <dbReference type="EMBL" id="KAG6456855.1"/>
    </source>
</evidence>
<keyword evidence="7 9" id="KW-0732">Signal</keyword>
<proteinExistence type="inferred from homology"/>
<dbReference type="InterPro" id="IPR016179">
    <property type="entry name" value="Insulin-like"/>
</dbReference>
<keyword evidence="6 9" id="KW-0372">Hormone</keyword>
<comment type="function">
    <text evidence="9">Brain peptide responsible for activation of prothoracic glands to produce ecdysone in insects.</text>
</comment>
<organism evidence="12 13">
    <name type="scientific">Manduca sexta</name>
    <name type="common">Tobacco hawkmoth</name>
    <name type="synonym">Tobacco hornworm</name>
    <dbReference type="NCBI Taxonomy" id="7130"/>
    <lineage>
        <taxon>Eukaryota</taxon>
        <taxon>Metazoa</taxon>
        <taxon>Ecdysozoa</taxon>
        <taxon>Arthropoda</taxon>
        <taxon>Hexapoda</taxon>
        <taxon>Insecta</taxon>
        <taxon>Pterygota</taxon>
        <taxon>Neoptera</taxon>
        <taxon>Endopterygota</taxon>
        <taxon>Lepidoptera</taxon>
        <taxon>Glossata</taxon>
        <taxon>Ditrysia</taxon>
        <taxon>Bombycoidea</taxon>
        <taxon>Sphingidae</taxon>
        <taxon>Sphinginae</taxon>
        <taxon>Sphingini</taxon>
        <taxon>Manduca</taxon>
    </lineage>
</organism>
<accession>A0A921ZFT6</accession>
<evidence type="ECO:0000256" key="1">
    <source>
        <dbReference type="ARBA" id="ARBA00004613"/>
    </source>
</evidence>
<evidence type="ECO:0000256" key="4">
    <source>
        <dbReference type="ARBA" id="ARBA00022525"/>
    </source>
</evidence>
<comment type="subcellular location">
    <subcellularLocation>
        <location evidence="1 9 10">Secreted</location>
    </subcellularLocation>
</comment>